<evidence type="ECO:0000313" key="1">
    <source>
        <dbReference type="EMBL" id="KAI0092726.1"/>
    </source>
</evidence>
<reference evidence="1" key="1">
    <citation type="journal article" date="2021" name="Environ. Microbiol.">
        <title>Gene family expansions and transcriptome signatures uncover fungal adaptations to wood decay.</title>
        <authorList>
            <person name="Hage H."/>
            <person name="Miyauchi S."/>
            <person name="Viragh M."/>
            <person name="Drula E."/>
            <person name="Min B."/>
            <person name="Chaduli D."/>
            <person name="Navarro D."/>
            <person name="Favel A."/>
            <person name="Norest M."/>
            <person name="Lesage-Meessen L."/>
            <person name="Balint B."/>
            <person name="Merenyi Z."/>
            <person name="de Eugenio L."/>
            <person name="Morin E."/>
            <person name="Martinez A.T."/>
            <person name="Baldrian P."/>
            <person name="Stursova M."/>
            <person name="Martinez M.J."/>
            <person name="Novotny C."/>
            <person name="Magnuson J.K."/>
            <person name="Spatafora J.W."/>
            <person name="Maurice S."/>
            <person name="Pangilinan J."/>
            <person name="Andreopoulos W."/>
            <person name="LaButti K."/>
            <person name="Hundley H."/>
            <person name="Na H."/>
            <person name="Kuo A."/>
            <person name="Barry K."/>
            <person name="Lipzen A."/>
            <person name="Henrissat B."/>
            <person name="Riley R."/>
            <person name="Ahrendt S."/>
            <person name="Nagy L.G."/>
            <person name="Grigoriev I.V."/>
            <person name="Martin F."/>
            <person name="Rosso M.N."/>
        </authorList>
    </citation>
    <scope>NUCLEOTIDE SEQUENCE</scope>
    <source>
        <strain evidence="1">CBS 384.51</strain>
    </source>
</reference>
<dbReference type="EMBL" id="MU274903">
    <property type="protein sequence ID" value="KAI0092726.1"/>
    <property type="molecule type" value="Genomic_DNA"/>
</dbReference>
<name>A0ACB8UEZ3_9APHY</name>
<accession>A0ACB8UEZ3</accession>
<sequence length="210" mass="23490">MKFATQEELEGHHRATVRGALEGLAAGFAISIPGGFYLNRKWPAFRALPVQLKSLAAIIVILPLYAIQAERRGVEFDESTWTGAGMKEIERVKTQEQLHWESLSTKDKFKEWAMKNQYKVILGSWAASMGIAGAIVMANRHQTYAQKIVQARMWAQGLTVGVLIGAGVLTQSQRAEAFKERQVDHSWANIIEGQKQIEEEESRKKVALPS</sequence>
<comment type="caution">
    <text evidence="1">The sequence shown here is derived from an EMBL/GenBank/DDBJ whole genome shotgun (WGS) entry which is preliminary data.</text>
</comment>
<evidence type="ECO:0000313" key="2">
    <source>
        <dbReference type="Proteomes" id="UP001055072"/>
    </source>
</evidence>
<dbReference type="Proteomes" id="UP001055072">
    <property type="component" value="Unassembled WGS sequence"/>
</dbReference>
<protein>
    <submittedName>
        <fullName evidence="1">Uncharacterized protein</fullName>
    </submittedName>
</protein>
<gene>
    <name evidence="1" type="ORF">BDY19DRAFT_502019</name>
</gene>
<organism evidence="1 2">
    <name type="scientific">Irpex rosettiformis</name>
    <dbReference type="NCBI Taxonomy" id="378272"/>
    <lineage>
        <taxon>Eukaryota</taxon>
        <taxon>Fungi</taxon>
        <taxon>Dikarya</taxon>
        <taxon>Basidiomycota</taxon>
        <taxon>Agaricomycotina</taxon>
        <taxon>Agaricomycetes</taxon>
        <taxon>Polyporales</taxon>
        <taxon>Irpicaceae</taxon>
        <taxon>Irpex</taxon>
    </lineage>
</organism>
<proteinExistence type="predicted"/>
<keyword evidence="2" id="KW-1185">Reference proteome</keyword>